<dbReference type="EMBL" id="CM026423">
    <property type="protein sequence ID" value="KAG0582717.1"/>
    <property type="molecule type" value="Genomic_DNA"/>
</dbReference>
<name>A0A8T0IIT6_CERPU</name>
<dbReference type="Proteomes" id="UP000822688">
    <property type="component" value="Chromosome 3"/>
</dbReference>
<proteinExistence type="predicted"/>
<evidence type="ECO:0000313" key="1">
    <source>
        <dbReference type="EMBL" id="KAG0582717.1"/>
    </source>
</evidence>
<reference evidence="1" key="1">
    <citation type="submission" date="2020-06" db="EMBL/GenBank/DDBJ databases">
        <title>WGS assembly of Ceratodon purpureus strain R40.</title>
        <authorList>
            <person name="Carey S.B."/>
            <person name="Jenkins J."/>
            <person name="Shu S."/>
            <person name="Lovell J.T."/>
            <person name="Sreedasyam A."/>
            <person name="Maumus F."/>
            <person name="Tiley G.P."/>
            <person name="Fernandez-Pozo N."/>
            <person name="Barry K."/>
            <person name="Chen C."/>
            <person name="Wang M."/>
            <person name="Lipzen A."/>
            <person name="Daum C."/>
            <person name="Saski C.A."/>
            <person name="Payton A.C."/>
            <person name="Mcbreen J.C."/>
            <person name="Conrad R.E."/>
            <person name="Kollar L.M."/>
            <person name="Olsson S."/>
            <person name="Huttunen S."/>
            <person name="Landis J.B."/>
            <person name="Wickett N.J."/>
            <person name="Johnson M.G."/>
            <person name="Rensing S.A."/>
            <person name="Grimwood J."/>
            <person name="Schmutz J."/>
            <person name="Mcdaniel S.F."/>
        </authorList>
    </citation>
    <scope>NUCLEOTIDE SEQUENCE</scope>
    <source>
        <strain evidence="1">R40</strain>
    </source>
</reference>
<protein>
    <submittedName>
        <fullName evidence="1">Uncharacterized protein</fullName>
    </submittedName>
</protein>
<organism evidence="1 2">
    <name type="scientific">Ceratodon purpureus</name>
    <name type="common">Fire moss</name>
    <name type="synonym">Dicranum purpureum</name>
    <dbReference type="NCBI Taxonomy" id="3225"/>
    <lineage>
        <taxon>Eukaryota</taxon>
        <taxon>Viridiplantae</taxon>
        <taxon>Streptophyta</taxon>
        <taxon>Embryophyta</taxon>
        <taxon>Bryophyta</taxon>
        <taxon>Bryophytina</taxon>
        <taxon>Bryopsida</taxon>
        <taxon>Dicranidae</taxon>
        <taxon>Pseudoditrichales</taxon>
        <taxon>Ditrichaceae</taxon>
        <taxon>Ceratodon</taxon>
    </lineage>
</organism>
<dbReference type="AlphaFoldDB" id="A0A8T0IIT6"/>
<sequence>MISIITRVKTCYGPCSTEYFRGKTDSTDNTPPLHPKIVTPTKSPTSRIDTYQCKSVSYHSSKYCFAKSGEYLHSLVRTLSRPIYQILNALKNSRTFEACCSTKQ</sequence>
<evidence type="ECO:0000313" key="2">
    <source>
        <dbReference type="Proteomes" id="UP000822688"/>
    </source>
</evidence>
<accession>A0A8T0IIT6</accession>
<keyword evidence="2" id="KW-1185">Reference proteome</keyword>
<comment type="caution">
    <text evidence="1">The sequence shown here is derived from an EMBL/GenBank/DDBJ whole genome shotgun (WGS) entry which is preliminary data.</text>
</comment>
<gene>
    <name evidence="1" type="ORF">KC19_3G079900</name>
</gene>